<dbReference type="RefSeq" id="XP_001841469.2">
    <property type="nucleotide sequence ID" value="XM_001841417.2"/>
</dbReference>
<keyword evidence="3" id="KW-1185">Reference proteome</keyword>
<dbReference type="InParanoid" id="A8PHV0"/>
<feature type="region of interest" description="Disordered" evidence="1">
    <location>
        <begin position="48"/>
        <end position="97"/>
    </location>
</feature>
<sequence>MSAISGQGTADLNNCDENSLNGEGHRREPIPTGLSSFPCLSFPSGSLEMHPSASTNTHHSAQSLNVNQTERLSKRSADGDGTSDEEGTRLRSKKRRVKSADAEANGVIFKRLFALLGESLAVAKIGSGETVRWSEDLTEALAGLQTELECELGDNAEEILSPELKEVRQKVISLSAACKTLHQQLTLVGNWEEMAKRVLKDM</sequence>
<feature type="compositionally biased region" description="Polar residues" evidence="1">
    <location>
        <begin position="1"/>
        <end position="21"/>
    </location>
</feature>
<feature type="compositionally biased region" description="Polar residues" evidence="1">
    <location>
        <begin position="52"/>
        <end position="70"/>
    </location>
</feature>
<comment type="caution">
    <text evidence="2">The sequence shown here is derived from an EMBL/GenBank/DDBJ whole genome shotgun (WGS) entry which is preliminary data.</text>
</comment>
<dbReference type="KEGG" id="cci:CC1G_12884"/>
<proteinExistence type="predicted"/>
<evidence type="ECO:0000313" key="2">
    <source>
        <dbReference type="EMBL" id="EAU80338.2"/>
    </source>
</evidence>
<protein>
    <submittedName>
        <fullName evidence="2">Uncharacterized protein</fullName>
    </submittedName>
</protein>
<accession>A8PHV0</accession>
<dbReference type="AlphaFoldDB" id="A8PHV0"/>
<evidence type="ECO:0000256" key="1">
    <source>
        <dbReference type="SAM" id="MobiDB-lite"/>
    </source>
</evidence>
<dbReference type="VEuPathDB" id="FungiDB:CC1G_12884"/>
<feature type="region of interest" description="Disordered" evidence="1">
    <location>
        <begin position="1"/>
        <end position="35"/>
    </location>
</feature>
<dbReference type="GeneID" id="6018184"/>
<organism evidence="2 3">
    <name type="scientific">Coprinopsis cinerea (strain Okayama-7 / 130 / ATCC MYA-4618 / FGSC 9003)</name>
    <name type="common">Inky cap fungus</name>
    <name type="synonym">Hormographiella aspergillata</name>
    <dbReference type="NCBI Taxonomy" id="240176"/>
    <lineage>
        <taxon>Eukaryota</taxon>
        <taxon>Fungi</taxon>
        <taxon>Dikarya</taxon>
        <taxon>Basidiomycota</taxon>
        <taxon>Agaricomycotina</taxon>
        <taxon>Agaricomycetes</taxon>
        <taxon>Agaricomycetidae</taxon>
        <taxon>Agaricales</taxon>
        <taxon>Agaricineae</taxon>
        <taxon>Psathyrellaceae</taxon>
        <taxon>Coprinopsis</taxon>
    </lineage>
</organism>
<dbReference type="Proteomes" id="UP000001861">
    <property type="component" value="Unassembled WGS sequence"/>
</dbReference>
<gene>
    <name evidence="2" type="ORF">CC1G_12884</name>
</gene>
<dbReference type="HOGENOM" id="CLU_1354545_0_0_1"/>
<reference evidence="2 3" key="1">
    <citation type="journal article" date="2010" name="Proc. Natl. Acad. Sci. U.S.A.">
        <title>Insights into evolution of multicellular fungi from the assembled chromosomes of the mushroom Coprinopsis cinerea (Coprinus cinereus).</title>
        <authorList>
            <person name="Stajich J.E."/>
            <person name="Wilke S.K."/>
            <person name="Ahren D."/>
            <person name="Au C.H."/>
            <person name="Birren B.W."/>
            <person name="Borodovsky M."/>
            <person name="Burns C."/>
            <person name="Canback B."/>
            <person name="Casselton L.A."/>
            <person name="Cheng C.K."/>
            <person name="Deng J."/>
            <person name="Dietrich F.S."/>
            <person name="Fargo D.C."/>
            <person name="Farman M.L."/>
            <person name="Gathman A.C."/>
            <person name="Goldberg J."/>
            <person name="Guigo R."/>
            <person name="Hoegger P.J."/>
            <person name="Hooker J.B."/>
            <person name="Huggins A."/>
            <person name="James T.Y."/>
            <person name="Kamada T."/>
            <person name="Kilaru S."/>
            <person name="Kodira C."/>
            <person name="Kues U."/>
            <person name="Kupfer D."/>
            <person name="Kwan H.S."/>
            <person name="Lomsadze A."/>
            <person name="Li W."/>
            <person name="Lilly W.W."/>
            <person name="Ma L.J."/>
            <person name="Mackey A.J."/>
            <person name="Manning G."/>
            <person name="Martin F."/>
            <person name="Muraguchi H."/>
            <person name="Natvig D.O."/>
            <person name="Palmerini H."/>
            <person name="Ramesh M.A."/>
            <person name="Rehmeyer C.J."/>
            <person name="Roe B.A."/>
            <person name="Shenoy N."/>
            <person name="Stanke M."/>
            <person name="Ter-Hovhannisyan V."/>
            <person name="Tunlid A."/>
            <person name="Velagapudi R."/>
            <person name="Vision T.J."/>
            <person name="Zeng Q."/>
            <person name="Zolan M.E."/>
            <person name="Pukkila P.J."/>
        </authorList>
    </citation>
    <scope>NUCLEOTIDE SEQUENCE [LARGE SCALE GENOMIC DNA]</scope>
    <source>
        <strain evidence="3">Okayama-7 / 130 / ATCC MYA-4618 / FGSC 9003</strain>
    </source>
</reference>
<dbReference type="EMBL" id="AACS02000011">
    <property type="protein sequence ID" value="EAU80338.2"/>
    <property type="molecule type" value="Genomic_DNA"/>
</dbReference>
<name>A8PHV0_COPC7</name>
<evidence type="ECO:0000313" key="3">
    <source>
        <dbReference type="Proteomes" id="UP000001861"/>
    </source>
</evidence>